<keyword evidence="2" id="KW-0503">Monooxygenase</keyword>
<dbReference type="SUPFAM" id="SSF54373">
    <property type="entry name" value="FAD-linked reductases, C-terminal domain"/>
    <property type="match status" value="1"/>
</dbReference>
<accession>A0ABS5QCD0</accession>
<protein>
    <submittedName>
        <fullName evidence="4">Flavin-dependent oxidoreductase</fullName>
    </submittedName>
</protein>
<dbReference type="SUPFAM" id="SSF51905">
    <property type="entry name" value="FAD/NAD(P)-binding domain"/>
    <property type="match status" value="1"/>
</dbReference>
<evidence type="ECO:0000256" key="2">
    <source>
        <dbReference type="ARBA" id="ARBA00023033"/>
    </source>
</evidence>
<evidence type="ECO:0000256" key="1">
    <source>
        <dbReference type="ARBA" id="ARBA00023002"/>
    </source>
</evidence>
<dbReference type="PRINTS" id="PR00420">
    <property type="entry name" value="RNGMNOXGNASE"/>
</dbReference>
<dbReference type="Proteomes" id="UP000766336">
    <property type="component" value="Unassembled WGS sequence"/>
</dbReference>
<reference evidence="4 5" key="1">
    <citation type="submission" date="2021-05" db="EMBL/GenBank/DDBJ databases">
        <title>Roseococcus sp. XZZS9, whole genome shotgun sequencing project.</title>
        <authorList>
            <person name="Zhao G."/>
            <person name="Shen L."/>
        </authorList>
    </citation>
    <scope>NUCLEOTIDE SEQUENCE [LARGE SCALE GENOMIC DNA]</scope>
    <source>
        <strain evidence="4 5">XZZS9</strain>
    </source>
</reference>
<dbReference type="InterPro" id="IPR002938">
    <property type="entry name" value="FAD-bd"/>
</dbReference>
<organism evidence="4 5">
    <name type="scientific">Roseococcus pinisoli</name>
    <dbReference type="NCBI Taxonomy" id="2835040"/>
    <lineage>
        <taxon>Bacteria</taxon>
        <taxon>Pseudomonadati</taxon>
        <taxon>Pseudomonadota</taxon>
        <taxon>Alphaproteobacteria</taxon>
        <taxon>Acetobacterales</taxon>
        <taxon>Roseomonadaceae</taxon>
        <taxon>Roseococcus</taxon>
    </lineage>
</organism>
<sequence length="409" mass="44806">MPRILIAGGGIGGLTTALALQAAGFEPHVFEAVAELRPLGVGINLLPHAVRELTELGLDEALAGIGVATRELRYVSAHGQEIWREDRGRAAGYRWPQYSVHRGALQMLLAEVCRARGIPVLAGHRVTHFKQDADRVTAHFEGGASAEGAALIGADGIHSAVRAHFAPGEGAPSWQGAILWRGTTVAAPFLTGATMVQAGHHDQKFVCYPIRHLPDGRVLTNWIAERRVDPSQGFQREDWNREADRGRFLPHYESWNWGWLDVPGLIRGAERVLEYPMVDRDPLDRWTDGRVTLLGDAAHPMYPIGSNGASQAILDARQLALHLAREGLPDGLLAYEEARRPPTAKLTLANRALGPDLILEEVHRRAPGGFADLDAVISRQELEETSANYKKLAGFDPALLNERESWSVR</sequence>
<dbReference type="InterPro" id="IPR050493">
    <property type="entry name" value="FAD-dep_Monooxygenase_BioMet"/>
</dbReference>
<name>A0ABS5QCD0_9PROT</name>
<dbReference type="EMBL" id="JAHCDA010000002">
    <property type="protein sequence ID" value="MBS7811324.1"/>
    <property type="molecule type" value="Genomic_DNA"/>
</dbReference>
<dbReference type="InterPro" id="IPR036188">
    <property type="entry name" value="FAD/NAD-bd_sf"/>
</dbReference>
<dbReference type="PANTHER" id="PTHR13789:SF268">
    <property type="entry name" value="5-METHYLPHENAZINE-1-CARBOXYLATE 1-MONOOXYGENASE"/>
    <property type="match status" value="1"/>
</dbReference>
<evidence type="ECO:0000313" key="4">
    <source>
        <dbReference type="EMBL" id="MBS7811324.1"/>
    </source>
</evidence>
<dbReference type="NCBIfam" id="NF005720">
    <property type="entry name" value="PRK07538.1"/>
    <property type="match status" value="1"/>
</dbReference>
<dbReference type="RefSeq" id="WP_213670012.1">
    <property type="nucleotide sequence ID" value="NZ_JAHCDA010000002.1"/>
</dbReference>
<keyword evidence="1" id="KW-0560">Oxidoreductase</keyword>
<dbReference type="PANTHER" id="PTHR13789">
    <property type="entry name" value="MONOOXYGENASE"/>
    <property type="match status" value="1"/>
</dbReference>
<feature type="domain" description="FAD-binding" evidence="3">
    <location>
        <begin position="4"/>
        <end position="346"/>
    </location>
</feature>
<evidence type="ECO:0000313" key="5">
    <source>
        <dbReference type="Proteomes" id="UP000766336"/>
    </source>
</evidence>
<dbReference type="Gene3D" id="3.30.9.30">
    <property type="match status" value="1"/>
</dbReference>
<keyword evidence="5" id="KW-1185">Reference proteome</keyword>
<comment type="caution">
    <text evidence="4">The sequence shown here is derived from an EMBL/GenBank/DDBJ whole genome shotgun (WGS) entry which is preliminary data.</text>
</comment>
<proteinExistence type="predicted"/>
<dbReference type="Pfam" id="PF01494">
    <property type="entry name" value="FAD_binding_3"/>
    <property type="match status" value="1"/>
</dbReference>
<dbReference type="Gene3D" id="3.50.50.60">
    <property type="entry name" value="FAD/NAD(P)-binding domain"/>
    <property type="match status" value="1"/>
</dbReference>
<gene>
    <name evidence="4" type="ORF">KHU32_10270</name>
</gene>
<evidence type="ECO:0000259" key="3">
    <source>
        <dbReference type="Pfam" id="PF01494"/>
    </source>
</evidence>